<dbReference type="EMBL" id="MU853776">
    <property type="protein sequence ID" value="KAK3942154.1"/>
    <property type="molecule type" value="Genomic_DNA"/>
</dbReference>
<dbReference type="AlphaFoldDB" id="A0AAN6S6D8"/>
<evidence type="ECO:0000313" key="3">
    <source>
        <dbReference type="Proteomes" id="UP001303473"/>
    </source>
</evidence>
<keyword evidence="3" id="KW-1185">Reference proteome</keyword>
<feature type="region of interest" description="Disordered" evidence="1">
    <location>
        <begin position="1"/>
        <end position="42"/>
    </location>
</feature>
<reference evidence="3" key="1">
    <citation type="journal article" date="2023" name="Mol. Phylogenet. Evol.">
        <title>Genome-scale phylogeny and comparative genomics of the fungal order Sordariales.</title>
        <authorList>
            <person name="Hensen N."/>
            <person name="Bonometti L."/>
            <person name="Westerberg I."/>
            <person name="Brannstrom I.O."/>
            <person name="Guillou S."/>
            <person name="Cros-Aarteil S."/>
            <person name="Calhoun S."/>
            <person name="Haridas S."/>
            <person name="Kuo A."/>
            <person name="Mondo S."/>
            <person name="Pangilinan J."/>
            <person name="Riley R."/>
            <person name="LaButti K."/>
            <person name="Andreopoulos B."/>
            <person name="Lipzen A."/>
            <person name="Chen C."/>
            <person name="Yan M."/>
            <person name="Daum C."/>
            <person name="Ng V."/>
            <person name="Clum A."/>
            <person name="Steindorff A."/>
            <person name="Ohm R.A."/>
            <person name="Martin F."/>
            <person name="Silar P."/>
            <person name="Natvig D.O."/>
            <person name="Lalanne C."/>
            <person name="Gautier V."/>
            <person name="Ament-Velasquez S.L."/>
            <person name="Kruys A."/>
            <person name="Hutchinson M.I."/>
            <person name="Powell A.J."/>
            <person name="Barry K."/>
            <person name="Miller A.N."/>
            <person name="Grigoriev I.V."/>
            <person name="Debuchy R."/>
            <person name="Gladieux P."/>
            <person name="Hiltunen Thoren M."/>
            <person name="Johannesson H."/>
        </authorList>
    </citation>
    <scope>NUCLEOTIDE SEQUENCE [LARGE SCALE GENOMIC DNA]</scope>
    <source>
        <strain evidence="3">CBS 340.73</strain>
    </source>
</reference>
<feature type="compositionally biased region" description="Basic and acidic residues" evidence="1">
    <location>
        <begin position="409"/>
        <end position="418"/>
    </location>
</feature>
<accession>A0AAN6S6D8</accession>
<dbReference type="Proteomes" id="UP001303473">
    <property type="component" value="Unassembled WGS sequence"/>
</dbReference>
<protein>
    <submittedName>
        <fullName evidence="2">Uncharacterized protein</fullName>
    </submittedName>
</protein>
<sequence length="440" mass="47668">MANQQHAGPPVHSQEGPPSGRHGDDDGARLPFTPAAHGRPTANVAGAYSSSILSGPASGTSAAIAGPVELGQQSTVPGDQALALARTTQDIERRLSVIEDAMKASPANNAIDPQLQPPPEFPTSIPAITISAPRRIHPAPPPAPSSEVVLDPLLPQNPPLAPPAAQQRQPSPETPRQQTAIPVFEGDDIVRIITPSTSNRSFPPPPSLAVRSSFTSVPADHLTLEEKLERDKQVLEAERTHWLELMNLSDGTTPNYGGALLPPPPPVPVPVPHPSVSAAAARNPILLPGGLEFVNDDQNRELLRQLIVTQREQNRKPPPPPYQSPYTYKEGMRARMQKIADQQKTLQQQQQQNVLDDLDQREKVLDQYEMLVGQQEELLNQYEMLVDQDQDPDQPLPSVEQQQGPAKEAGGESKGERKGKGRIIKQEGGWQEGGYQETKG</sequence>
<gene>
    <name evidence="2" type="ORF">QBC46DRAFT_352610</name>
</gene>
<evidence type="ECO:0000313" key="2">
    <source>
        <dbReference type="EMBL" id="KAK3942154.1"/>
    </source>
</evidence>
<evidence type="ECO:0000256" key="1">
    <source>
        <dbReference type="SAM" id="MobiDB-lite"/>
    </source>
</evidence>
<feature type="compositionally biased region" description="Low complexity" evidence="1">
    <location>
        <begin position="426"/>
        <end position="440"/>
    </location>
</feature>
<name>A0AAN6S6D8_9PEZI</name>
<feature type="region of interest" description="Disordered" evidence="1">
    <location>
        <begin position="133"/>
        <end position="181"/>
    </location>
</feature>
<feature type="region of interest" description="Disordered" evidence="1">
    <location>
        <begin position="384"/>
        <end position="440"/>
    </location>
</feature>
<comment type="caution">
    <text evidence="2">The sequence shown here is derived from an EMBL/GenBank/DDBJ whole genome shotgun (WGS) entry which is preliminary data.</text>
</comment>
<proteinExistence type="predicted"/>
<organism evidence="2 3">
    <name type="scientific">Diplogelasinospora grovesii</name>
    <dbReference type="NCBI Taxonomy" id="303347"/>
    <lineage>
        <taxon>Eukaryota</taxon>
        <taxon>Fungi</taxon>
        <taxon>Dikarya</taxon>
        <taxon>Ascomycota</taxon>
        <taxon>Pezizomycotina</taxon>
        <taxon>Sordariomycetes</taxon>
        <taxon>Sordariomycetidae</taxon>
        <taxon>Sordariales</taxon>
        <taxon>Diplogelasinosporaceae</taxon>
        <taxon>Diplogelasinospora</taxon>
    </lineage>
</organism>